<dbReference type="Proteomes" id="UP000005273">
    <property type="component" value="Unassembled WGS sequence"/>
</dbReference>
<dbReference type="EMBL" id="ACJX03000001">
    <property type="protein sequence ID" value="KRT35373.1"/>
    <property type="molecule type" value="Genomic_DNA"/>
</dbReference>
<accession>A0A0T5XAG7</accession>
<evidence type="ECO:0000259" key="2">
    <source>
        <dbReference type="Pfam" id="PF00689"/>
    </source>
</evidence>
<keyword evidence="1" id="KW-0472">Membrane</keyword>
<dbReference type="RefSeq" id="WP_009201992.1">
    <property type="nucleotide sequence ID" value="NZ_ACJX03000001.1"/>
</dbReference>
<sequence>MLPTNGGEALVIVTTIALGFVIPLTPVQVLWVNMVTAVTLALALAFEPMERDVM</sequence>
<dbReference type="eggNOG" id="COG0474">
    <property type="taxonomic scope" value="Bacteria"/>
</dbReference>
<dbReference type="STRING" id="592015.HMPREF1705_04649"/>
<proteinExistence type="predicted"/>
<dbReference type="AlphaFoldDB" id="A0A0T5XAG7"/>
<dbReference type="SUPFAM" id="SSF81665">
    <property type="entry name" value="Calcium ATPase, transmembrane domain M"/>
    <property type="match status" value="1"/>
</dbReference>
<organism evidence="3 4">
    <name type="scientific">Acetomicrobium hydrogeniformans ATCC BAA-1850</name>
    <dbReference type="NCBI Taxonomy" id="592015"/>
    <lineage>
        <taxon>Bacteria</taxon>
        <taxon>Thermotogati</taxon>
        <taxon>Synergistota</taxon>
        <taxon>Synergistia</taxon>
        <taxon>Synergistales</taxon>
        <taxon>Acetomicrobiaceae</taxon>
        <taxon>Acetomicrobium</taxon>
    </lineage>
</organism>
<evidence type="ECO:0000313" key="4">
    <source>
        <dbReference type="Proteomes" id="UP000005273"/>
    </source>
</evidence>
<dbReference type="InterPro" id="IPR006068">
    <property type="entry name" value="ATPase_P-typ_cation-transptr_C"/>
</dbReference>
<keyword evidence="1" id="KW-1133">Transmembrane helix</keyword>
<reference evidence="4" key="1">
    <citation type="submission" date="2012-09" db="EMBL/GenBank/DDBJ databases">
        <authorList>
            <person name="Weinstock G."/>
            <person name="Sodergren E."/>
            <person name="Clifton S."/>
            <person name="Fulton L."/>
            <person name="Fulton B."/>
            <person name="Courtney L."/>
            <person name="Fronick C."/>
            <person name="Harrison M."/>
            <person name="Strong C."/>
            <person name="Farmer C."/>
            <person name="Delehaunty K."/>
            <person name="Markovic C."/>
            <person name="Hall O."/>
            <person name="Minx P."/>
            <person name="Tomlinson C."/>
            <person name="Mitreva M."/>
            <person name="Nelson J."/>
            <person name="Hou S."/>
            <person name="Wollam A."/>
            <person name="Pepin K.H."/>
            <person name="Johnson M."/>
            <person name="Bhonagiri V."/>
            <person name="Nash W.E."/>
            <person name="Suruliraj S."/>
            <person name="Warren W."/>
            <person name="Chinwalla A."/>
            <person name="Mardis E.R."/>
            <person name="Wilson R.K."/>
        </authorList>
    </citation>
    <scope>NUCLEOTIDE SEQUENCE [LARGE SCALE GENOMIC DNA]</scope>
    <source>
        <strain evidence="4">OS1</strain>
    </source>
</reference>
<dbReference type="InterPro" id="IPR023298">
    <property type="entry name" value="ATPase_P-typ_TM_dom_sf"/>
</dbReference>
<dbReference type="Gene3D" id="1.20.1110.10">
    <property type="entry name" value="Calcium-transporting ATPase, transmembrane domain"/>
    <property type="match status" value="1"/>
</dbReference>
<feature type="domain" description="Cation-transporting P-type ATPase C-terminal" evidence="2">
    <location>
        <begin position="22"/>
        <end position="54"/>
    </location>
</feature>
<dbReference type="Pfam" id="PF00689">
    <property type="entry name" value="Cation_ATPase_C"/>
    <property type="match status" value="1"/>
</dbReference>
<evidence type="ECO:0000313" key="3">
    <source>
        <dbReference type="EMBL" id="KRT35373.1"/>
    </source>
</evidence>
<evidence type="ECO:0000256" key="1">
    <source>
        <dbReference type="SAM" id="Phobius"/>
    </source>
</evidence>
<feature type="transmembrane region" description="Helical" evidence="1">
    <location>
        <begin position="7"/>
        <end position="24"/>
    </location>
</feature>
<keyword evidence="4" id="KW-1185">Reference proteome</keyword>
<comment type="caution">
    <text evidence="3">The sequence shown here is derived from an EMBL/GenBank/DDBJ whole genome shotgun (WGS) entry which is preliminary data.</text>
</comment>
<protein>
    <recommendedName>
        <fullName evidence="2">Cation-transporting P-type ATPase C-terminal domain-containing protein</fullName>
    </recommendedName>
</protein>
<keyword evidence="1" id="KW-0812">Transmembrane</keyword>
<name>A0A0T5XAG7_9BACT</name>
<gene>
    <name evidence="3" type="ORF">HMPREF1705_04649</name>
</gene>